<feature type="compositionally biased region" description="Basic and acidic residues" evidence="1">
    <location>
        <begin position="1"/>
        <end position="11"/>
    </location>
</feature>
<accession>A0A8H7RQA5</accession>
<name>A0A8H7RQA5_9FUNG</name>
<organism evidence="2 3">
    <name type="scientific">Circinella minor</name>
    <dbReference type="NCBI Taxonomy" id="1195481"/>
    <lineage>
        <taxon>Eukaryota</taxon>
        <taxon>Fungi</taxon>
        <taxon>Fungi incertae sedis</taxon>
        <taxon>Mucoromycota</taxon>
        <taxon>Mucoromycotina</taxon>
        <taxon>Mucoromycetes</taxon>
        <taxon>Mucorales</taxon>
        <taxon>Lichtheimiaceae</taxon>
        <taxon>Circinella</taxon>
    </lineage>
</organism>
<sequence>MVFSHKSHEDTDFTDPDNASDSDDDEEFNLDLQEFQDHTPGETDEDFEEQDLSDEPNERESEIQMLFQELLVNGVLDRMLAKRNKMNIGPSSRNSDNLDDDEQDGDLGNGAQEKHQPRTIELRIDDVPGGSEAFYDAASPDTYFIHPWPRGNGARASCLDLLKRLHNYSKHIKERRTTLHQQVQKWLHEKYEPPVDIFPTEKIRRSKAKRFEYLAEESRFARENYLSTGALLQNTMLVDCMKYVYLNDGGHTGRRIQEIPAPTPKQLIVLIYVALLYKLTKFSQCPLYLEKETARDFGETSFYKTIFDQLVDDNTRSSRRVNWFQVQDMIRRETRQSSSDGGWSVLRALGEHWSDE</sequence>
<reference evidence="2 3" key="1">
    <citation type="submission" date="2020-12" db="EMBL/GenBank/DDBJ databases">
        <title>Metabolic potential, ecology and presence of endohyphal bacteria is reflected in genomic diversity of Mucoromycotina.</title>
        <authorList>
            <person name="Muszewska A."/>
            <person name="Okrasinska A."/>
            <person name="Steczkiewicz K."/>
            <person name="Drgas O."/>
            <person name="Orlowska M."/>
            <person name="Perlinska-Lenart U."/>
            <person name="Aleksandrzak-Piekarczyk T."/>
            <person name="Szatraj K."/>
            <person name="Zielenkiewicz U."/>
            <person name="Pilsyk S."/>
            <person name="Malc E."/>
            <person name="Mieczkowski P."/>
            <person name="Kruszewska J.S."/>
            <person name="Biernat P."/>
            <person name="Pawlowska J."/>
        </authorList>
    </citation>
    <scope>NUCLEOTIDE SEQUENCE [LARGE SCALE GENOMIC DNA]</scope>
    <source>
        <strain evidence="2 3">CBS 142.35</strain>
    </source>
</reference>
<keyword evidence="3" id="KW-1185">Reference proteome</keyword>
<dbReference type="AlphaFoldDB" id="A0A8H7RQA5"/>
<evidence type="ECO:0000313" key="3">
    <source>
        <dbReference type="Proteomes" id="UP000646827"/>
    </source>
</evidence>
<feature type="compositionally biased region" description="Acidic residues" evidence="1">
    <location>
        <begin position="42"/>
        <end position="55"/>
    </location>
</feature>
<evidence type="ECO:0000256" key="1">
    <source>
        <dbReference type="SAM" id="MobiDB-lite"/>
    </source>
</evidence>
<gene>
    <name evidence="2" type="ORF">INT45_003528</name>
</gene>
<proteinExistence type="predicted"/>
<evidence type="ECO:0000313" key="2">
    <source>
        <dbReference type="EMBL" id="KAG2215207.1"/>
    </source>
</evidence>
<feature type="compositionally biased region" description="Acidic residues" evidence="1">
    <location>
        <begin position="12"/>
        <end position="29"/>
    </location>
</feature>
<protein>
    <submittedName>
        <fullName evidence="2">Uncharacterized protein</fullName>
    </submittedName>
</protein>
<feature type="region of interest" description="Disordered" evidence="1">
    <location>
        <begin position="86"/>
        <end position="119"/>
    </location>
</feature>
<dbReference type="OrthoDB" id="2290166at2759"/>
<dbReference type="Proteomes" id="UP000646827">
    <property type="component" value="Unassembled WGS sequence"/>
</dbReference>
<comment type="caution">
    <text evidence="2">The sequence shown here is derived from an EMBL/GenBank/DDBJ whole genome shotgun (WGS) entry which is preliminary data.</text>
</comment>
<dbReference type="EMBL" id="JAEPRB010000540">
    <property type="protein sequence ID" value="KAG2215207.1"/>
    <property type="molecule type" value="Genomic_DNA"/>
</dbReference>
<feature type="region of interest" description="Disordered" evidence="1">
    <location>
        <begin position="1"/>
        <end position="59"/>
    </location>
</feature>